<feature type="compositionally biased region" description="Basic and acidic residues" evidence="4">
    <location>
        <begin position="235"/>
        <end position="263"/>
    </location>
</feature>
<dbReference type="SFLD" id="SFLDG01129">
    <property type="entry name" value="C1.5:_HAD__Beta-PGM__Phosphata"/>
    <property type="match status" value="1"/>
</dbReference>
<dbReference type="GO" id="GO:0044281">
    <property type="term" value="P:small molecule metabolic process"/>
    <property type="evidence" value="ECO:0007669"/>
    <property type="project" value="UniProtKB-ARBA"/>
</dbReference>
<dbReference type="Pfam" id="PF00702">
    <property type="entry name" value="Hydrolase"/>
    <property type="match status" value="1"/>
</dbReference>
<dbReference type="InterPro" id="IPR023214">
    <property type="entry name" value="HAD_sf"/>
</dbReference>
<evidence type="ECO:0000256" key="4">
    <source>
        <dbReference type="SAM" id="MobiDB-lite"/>
    </source>
</evidence>
<evidence type="ECO:0000313" key="6">
    <source>
        <dbReference type="Proteomes" id="UP000195106"/>
    </source>
</evidence>
<dbReference type="Proteomes" id="UP000195106">
    <property type="component" value="Unassembled WGS sequence"/>
</dbReference>
<comment type="caution">
    <text evidence="5">The sequence shown here is derived from an EMBL/GenBank/DDBJ whole genome shotgun (WGS) entry which is preliminary data.</text>
</comment>
<sequence>MTLRLVLLDLDDTLVDHRGAVADGIAAHLVARGLLDAADPAAVARAVALWRALEEEHYHRYLAGELDYEGQRRARARGFLAAWPSPDAPSLAGALADDDRATDAWFRGYLDGYEASWRTLPGAHEALDEIARRHPAVRFGVVTNGERRQQEPKIAAAGLAGRLDPVVCSGDLGFAKPDPRIFLLACAEAGVDAADAVMVGDRLRTDALGGSDAGLGGIWFDADGVDATGSTPSDPARDPARDPAGDPERGWPDVPAEDRARAERAGVVRITSLDRLPDAVDAATRA</sequence>
<dbReference type="Gene3D" id="3.40.50.1000">
    <property type="entry name" value="HAD superfamily/HAD-like"/>
    <property type="match status" value="1"/>
</dbReference>
<proteinExistence type="predicted"/>
<gene>
    <name evidence="5" type="primary">yjjG</name>
    <name evidence="5" type="ORF">CMsap09_04855</name>
</gene>
<dbReference type="SUPFAM" id="SSF56784">
    <property type="entry name" value="HAD-like"/>
    <property type="match status" value="1"/>
</dbReference>
<dbReference type="Gene3D" id="1.20.120.1600">
    <property type="match status" value="1"/>
</dbReference>
<dbReference type="AlphaFoldDB" id="A0A251XRW0"/>
<organism evidence="5 6">
    <name type="scientific">Clavibacter michiganensis</name>
    <dbReference type="NCBI Taxonomy" id="28447"/>
    <lineage>
        <taxon>Bacteria</taxon>
        <taxon>Bacillati</taxon>
        <taxon>Actinomycetota</taxon>
        <taxon>Actinomycetes</taxon>
        <taxon>Micrococcales</taxon>
        <taxon>Microbacteriaceae</taxon>
        <taxon>Clavibacter</taxon>
    </lineage>
</organism>
<dbReference type="InterPro" id="IPR051400">
    <property type="entry name" value="HAD-like_hydrolase"/>
</dbReference>
<name>A0A251XRW0_9MICO</name>
<dbReference type="NCBIfam" id="TIGR01549">
    <property type="entry name" value="HAD-SF-IA-v1"/>
    <property type="match status" value="1"/>
</dbReference>
<evidence type="ECO:0000256" key="1">
    <source>
        <dbReference type="ARBA" id="ARBA00001946"/>
    </source>
</evidence>
<accession>A0A251XRW0</accession>
<dbReference type="SFLD" id="SFLDS00003">
    <property type="entry name" value="Haloacid_Dehalogenase"/>
    <property type="match status" value="1"/>
</dbReference>
<reference evidence="5 6" key="1">
    <citation type="submission" date="2016-08" db="EMBL/GenBank/DDBJ databases">
        <title>Genome sequence of Clavibacter michiganensis spp. strain CASJ009.</title>
        <authorList>
            <person name="Thapa S.P."/>
            <person name="Coaker G."/>
        </authorList>
    </citation>
    <scope>NUCLEOTIDE SEQUENCE [LARGE SCALE GENOMIC DNA]</scope>
    <source>
        <strain evidence="5">CASJ009</strain>
    </source>
</reference>
<dbReference type="GO" id="GO:0016787">
    <property type="term" value="F:hydrolase activity"/>
    <property type="evidence" value="ECO:0007669"/>
    <property type="project" value="UniProtKB-KW"/>
</dbReference>
<feature type="region of interest" description="Disordered" evidence="4">
    <location>
        <begin position="226"/>
        <end position="263"/>
    </location>
</feature>
<evidence type="ECO:0000256" key="3">
    <source>
        <dbReference type="ARBA" id="ARBA00022842"/>
    </source>
</evidence>
<dbReference type="EMBL" id="MDHJ01000001">
    <property type="protein sequence ID" value="OUE08256.1"/>
    <property type="molecule type" value="Genomic_DNA"/>
</dbReference>
<keyword evidence="2" id="KW-0378">Hydrolase</keyword>
<dbReference type="InterPro" id="IPR006439">
    <property type="entry name" value="HAD-SF_hydro_IA"/>
</dbReference>
<evidence type="ECO:0000313" key="5">
    <source>
        <dbReference type="EMBL" id="OUE08256.1"/>
    </source>
</evidence>
<evidence type="ECO:0000256" key="2">
    <source>
        <dbReference type="ARBA" id="ARBA00022801"/>
    </source>
</evidence>
<dbReference type="PANTHER" id="PTHR46470">
    <property type="entry name" value="N-ACYLNEURAMINATE-9-PHOSPHATASE"/>
    <property type="match status" value="1"/>
</dbReference>
<comment type="cofactor">
    <cofactor evidence="1">
        <name>Mg(2+)</name>
        <dbReference type="ChEBI" id="CHEBI:18420"/>
    </cofactor>
</comment>
<dbReference type="InterPro" id="IPR036412">
    <property type="entry name" value="HAD-like_sf"/>
</dbReference>
<dbReference type="PANTHER" id="PTHR46470:SF4">
    <property type="entry name" value="5-AMINO-6-(5-PHOSPHO-D-RIBITYLAMINO)URACIL PHOSPHATASE YIGB"/>
    <property type="match status" value="1"/>
</dbReference>
<protein>
    <submittedName>
        <fullName evidence="5">Pyrimidine 5'-nucleotidase YjjG</fullName>
    </submittedName>
</protein>
<keyword evidence="3" id="KW-0460">Magnesium</keyword>